<keyword evidence="3" id="KW-1185">Reference proteome</keyword>
<protein>
    <submittedName>
        <fullName evidence="2">Uncharacterized protein</fullName>
    </submittedName>
</protein>
<dbReference type="Proteomes" id="UP000325440">
    <property type="component" value="Unassembled WGS sequence"/>
</dbReference>
<organism evidence="2 3">
    <name type="scientific">Cinara cedri</name>
    <dbReference type="NCBI Taxonomy" id="506608"/>
    <lineage>
        <taxon>Eukaryota</taxon>
        <taxon>Metazoa</taxon>
        <taxon>Ecdysozoa</taxon>
        <taxon>Arthropoda</taxon>
        <taxon>Hexapoda</taxon>
        <taxon>Insecta</taxon>
        <taxon>Pterygota</taxon>
        <taxon>Neoptera</taxon>
        <taxon>Paraneoptera</taxon>
        <taxon>Hemiptera</taxon>
        <taxon>Sternorrhyncha</taxon>
        <taxon>Aphidomorpha</taxon>
        <taxon>Aphidoidea</taxon>
        <taxon>Aphididae</taxon>
        <taxon>Lachninae</taxon>
        <taxon>Cinara</taxon>
    </lineage>
</organism>
<dbReference type="EMBL" id="CABPRJ010001895">
    <property type="protein sequence ID" value="VVC39397.1"/>
    <property type="molecule type" value="Genomic_DNA"/>
</dbReference>
<gene>
    <name evidence="2" type="ORF">CINCED_3A006470</name>
</gene>
<dbReference type="AlphaFoldDB" id="A0A5E4NAE2"/>
<reference evidence="2 3" key="1">
    <citation type="submission" date="2019-08" db="EMBL/GenBank/DDBJ databases">
        <authorList>
            <person name="Alioto T."/>
            <person name="Alioto T."/>
            <person name="Gomez Garrido J."/>
        </authorList>
    </citation>
    <scope>NUCLEOTIDE SEQUENCE [LARGE SCALE GENOMIC DNA]</scope>
</reference>
<evidence type="ECO:0000256" key="1">
    <source>
        <dbReference type="SAM" id="MobiDB-lite"/>
    </source>
</evidence>
<dbReference type="OrthoDB" id="10618262at2759"/>
<name>A0A5E4NAE2_9HEMI</name>
<accession>A0A5E4NAE2</accession>
<sequence length="574" mass="63270">MSRFQKSPRSSEKCAEKPEKITRLLIDPQCPGPCGTKFGQWTDRPLSSSRYRDENRKRYATVESRHKTVGRPRGNRGGRAGGITMNADKQSGWLAEEAARLAKYDDPKQLRAKLLSATNLAYLEMVEADGQLDRAAAAFGYLLLVDEERCQPQRNVPSIKSETERLAAVTRALTRDTDGDNGDGWAMSLLRAALVFVGDDAKSWKWAAELFALAALSVTDEHTRDEAMCLLGIGISYANSKLSLAIQFLEKARYAADSHRHDWLVPADMAYATAVPVNRECSIWEAACFVKHEVLMAVARTLLQDLPDLALRAVRNAHLLLGEICGDSGPQDSRLHLCHATVAHELGVKYTEAGIPGLAAKCFSECAAIAAPLDPNFALEAELAAARVCPEPPPTGRDAVFQRIAAEALARRNIPVLVKATAARGHVAMDSGRQKDAHRQFAVAQNIAKETGHRVDGMDSIRLYAAVSRTCEFLQANFPFISARGYDLLAEPRLWTGDENPLIVHGLHNEEILLNSDRVQDNVIRADVMKIVEKFPVAAEIEPERICSYQPREVVVVSPTEKKEKGKKVTIQFT</sequence>
<feature type="region of interest" description="Disordered" evidence="1">
    <location>
        <begin position="65"/>
        <end position="85"/>
    </location>
</feature>
<feature type="compositionally biased region" description="Basic residues" evidence="1">
    <location>
        <begin position="67"/>
        <end position="76"/>
    </location>
</feature>
<evidence type="ECO:0000313" key="2">
    <source>
        <dbReference type="EMBL" id="VVC39397.1"/>
    </source>
</evidence>
<evidence type="ECO:0000313" key="3">
    <source>
        <dbReference type="Proteomes" id="UP000325440"/>
    </source>
</evidence>
<proteinExistence type="predicted"/>